<feature type="domain" description="DDE Tnp4" evidence="3">
    <location>
        <begin position="143"/>
        <end position="252"/>
    </location>
</feature>
<proteinExistence type="predicted"/>
<dbReference type="KEGG" id="cdep:91089000"/>
<protein>
    <recommendedName>
        <fullName evidence="3">DDE Tnp4 domain-containing protein</fullName>
    </recommendedName>
</protein>
<dbReference type="Pfam" id="PF13359">
    <property type="entry name" value="DDE_Tnp_4"/>
    <property type="match status" value="1"/>
</dbReference>
<sequence length="264" mass="29762">MSRTEFNDMVDRFGGDIAFLGTGREKPATPKYRLALAIHRLAHGHEVKSIAALFGMSAETVEKWTDNSLIAVIRMLVEYVGWPSELDKDTIKRTHLSLYGNPDCLGLLMEPISTLIKLPQESVPRRTTAANSATDSMLSFAASSDQRVQRSMQLQTHTHMYFDGLGHIMGDAGFTCTPHIIPMYRRLRNEPQLVGRPVFLNHHVQLAHVRVEYAIGIKMRWTSLRNLLIRLTTEIAEARAYAFMQAAVILHNLLISTYLSVMSN</sequence>
<accession>A0AAJ8JW82</accession>
<dbReference type="RefSeq" id="XP_066070264.1">
    <property type="nucleotide sequence ID" value="XM_066214167.1"/>
</dbReference>
<keyword evidence="2" id="KW-0479">Metal-binding</keyword>
<evidence type="ECO:0000259" key="3">
    <source>
        <dbReference type="Pfam" id="PF13359"/>
    </source>
</evidence>
<dbReference type="EMBL" id="CP143789">
    <property type="protein sequence ID" value="WVN89564.1"/>
    <property type="molecule type" value="Genomic_DNA"/>
</dbReference>
<reference evidence="4" key="1">
    <citation type="submission" date="2016-06" db="EMBL/GenBank/DDBJ databases">
        <authorList>
            <person name="Cuomo C."/>
            <person name="Litvintseva A."/>
            <person name="Heitman J."/>
            <person name="Chen Y."/>
            <person name="Sun S."/>
            <person name="Springer D."/>
            <person name="Dromer F."/>
            <person name="Young S."/>
            <person name="Zeng Q."/>
            <person name="Chapman S."/>
            <person name="Gujja S."/>
            <person name="Saif S."/>
            <person name="Birren B."/>
        </authorList>
    </citation>
    <scope>NUCLEOTIDE SEQUENCE</scope>
    <source>
        <strain evidence="4">CBS 7841</strain>
    </source>
</reference>
<reference evidence="4" key="2">
    <citation type="journal article" date="2022" name="Elife">
        <title>Obligate sexual reproduction of a homothallic fungus closely related to the Cryptococcus pathogenic species complex.</title>
        <authorList>
            <person name="Passer A.R."/>
            <person name="Clancey S.A."/>
            <person name="Shea T."/>
            <person name="David-Palma M."/>
            <person name="Averette A.F."/>
            <person name="Boekhout T."/>
            <person name="Porcel B.M."/>
            <person name="Nowrousian M."/>
            <person name="Cuomo C.A."/>
            <person name="Sun S."/>
            <person name="Heitman J."/>
            <person name="Coelho M.A."/>
        </authorList>
    </citation>
    <scope>NUCLEOTIDE SEQUENCE</scope>
    <source>
        <strain evidence="4">CBS 7841</strain>
    </source>
</reference>
<organism evidence="4 5">
    <name type="scientific">Cryptococcus depauperatus CBS 7841</name>
    <dbReference type="NCBI Taxonomy" id="1295531"/>
    <lineage>
        <taxon>Eukaryota</taxon>
        <taxon>Fungi</taxon>
        <taxon>Dikarya</taxon>
        <taxon>Basidiomycota</taxon>
        <taxon>Agaricomycotina</taxon>
        <taxon>Tremellomycetes</taxon>
        <taxon>Tremellales</taxon>
        <taxon>Cryptococcaceae</taxon>
        <taxon>Cryptococcus</taxon>
    </lineage>
</organism>
<dbReference type="InterPro" id="IPR027806">
    <property type="entry name" value="HARBI1_dom"/>
</dbReference>
<comment type="cofactor">
    <cofactor evidence="1">
        <name>a divalent metal cation</name>
        <dbReference type="ChEBI" id="CHEBI:60240"/>
    </cofactor>
</comment>
<dbReference type="Proteomes" id="UP000094043">
    <property type="component" value="Chromosome 6"/>
</dbReference>
<name>A0AAJ8JW82_9TREE</name>
<evidence type="ECO:0000313" key="5">
    <source>
        <dbReference type="Proteomes" id="UP000094043"/>
    </source>
</evidence>
<evidence type="ECO:0000256" key="1">
    <source>
        <dbReference type="ARBA" id="ARBA00001968"/>
    </source>
</evidence>
<reference evidence="4" key="3">
    <citation type="submission" date="2024-01" db="EMBL/GenBank/DDBJ databases">
        <authorList>
            <person name="Coelho M.A."/>
            <person name="David-Palma M."/>
            <person name="Shea T."/>
            <person name="Sun S."/>
            <person name="Cuomo C.A."/>
            <person name="Heitman J."/>
        </authorList>
    </citation>
    <scope>NUCLEOTIDE SEQUENCE</scope>
    <source>
        <strain evidence="4">CBS 7841</strain>
    </source>
</reference>
<dbReference type="AlphaFoldDB" id="A0AAJ8JW82"/>
<evidence type="ECO:0000256" key="2">
    <source>
        <dbReference type="ARBA" id="ARBA00022723"/>
    </source>
</evidence>
<gene>
    <name evidence="4" type="ORF">L203_104790</name>
</gene>
<keyword evidence="5" id="KW-1185">Reference proteome</keyword>
<dbReference type="GeneID" id="91089000"/>
<dbReference type="GO" id="GO:0046872">
    <property type="term" value="F:metal ion binding"/>
    <property type="evidence" value="ECO:0007669"/>
    <property type="project" value="UniProtKB-KW"/>
</dbReference>
<evidence type="ECO:0000313" key="4">
    <source>
        <dbReference type="EMBL" id="WVN89564.1"/>
    </source>
</evidence>